<keyword evidence="1" id="KW-0238">DNA-binding</keyword>
<dbReference type="GO" id="GO:0003700">
    <property type="term" value="F:DNA-binding transcription factor activity"/>
    <property type="evidence" value="ECO:0007669"/>
    <property type="project" value="InterPro"/>
</dbReference>
<feature type="domain" description="HTH merR-type" evidence="2">
    <location>
        <begin position="33"/>
        <end position="101"/>
    </location>
</feature>
<gene>
    <name evidence="3" type="ORF">GCM10007876_09300</name>
</gene>
<dbReference type="InterPro" id="IPR009061">
    <property type="entry name" value="DNA-bd_dom_put_sf"/>
</dbReference>
<evidence type="ECO:0000259" key="2">
    <source>
        <dbReference type="PROSITE" id="PS50937"/>
    </source>
</evidence>
<dbReference type="PANTHER" id="PTHR30204:SF93">
    <property type="entry name" value="HTH MERR-TYPE DOMAIN-CONTAINING PROTEIN"/>
    <property type="match status" value="1"/>
</dbReference>
<evidence type="ECO:0000313" key="4">
    <source>
        <dbReference type="Proteomes" id="UP001161389"/>
    </source>
</evidence>
<proteinExistence type="predicted"/>
<sequence length="286" mass="32281">MQDYKDSMLNFVAQFGKHAKSDDKDSLLQPDREYSIDELARATGTTSRNIRAYQEKGILPPPKLRGRKGIYSNIHYSRLRLVSDLLERGYTLSTIADLLNALEEGLDLRAFVGVESALTSPWTDETPVVMPIKDLYAMFNNDIELSSINKVLELDLVRFEEDMEHVQVRSMRTMRAGAELVSAGIPFDALLDIIQMLRGNVERVAGELVKLVSNHVLKDYEKDVIPPNEDLPALADLIWRLRPLAEMAVHAELARAMEKAANHFLGDRLETIIKSMEKDKQSGGEE</sequence>
<dbReference type="Pfam" id="PF13411">
    <property type="entry name" value="MerR_1"/>
    <property type="match status" value="1"/>
</dbReference>
<dbReference type="AlphaFoldDB" id="A0AA37S978"/>
<dbReference type="InterPro" id="IPR000551">
    <property type="entry name" value="MerR-type_HTH_dom"/>
</dbReference>
<keyword evidence="4" id="KW-1185">Reference proteome</keyword>
<protein>
    <submittedName>
        <fullName evidence="3">MerR family transcriptional regulator</fullName>
    </submittedName>
</protein>
<comment type="caution">
    <text evidence="3">The sequence shown here is derived from an EMBL/GenBank/DDBJ whole genome shotgun (WGS) entry which is preliminary data.</text>
</comment>
<dbReference type="GO" id="GO:0003677">
    <property type="term" value="F:DNA binding"/>
    <property type="evidence" value="ECO:0007669"/>
    <property type="project" value="UniProtKB-KW"/>
</dbReference>
<evidence type="ECO:0000256" key="1">
    <source>
        <dbReference type="ARBA" id="ARBA00023125"/>
    </source>
</evidence>
<evidence type="ECO:0000313" key="3">
    <source>
        <dbReference type="EMBL" id="GLQ30452.1"/>
    </source>
</evidence>
<dbReference type="InterPro" id="IPR047057">
    <property type="entry name" value="MerR_fam"/>
</dbReference>
<dbReference type="SMART" id="SM00422">
    <property type="entry name" value="HTH_MERR"/>
    <property type="match status" value="1"/>
</dbReference>
<reference evidence="3" key="2">
    <citation type="submission" date="2023-01" db="EMBL/GenBank/DDBJ databases">
        <title>Draft genome sequence of Litoribrevibacter albus strain NBRC 110071.</title>
        <authorList>
            <person name="Sun Q."/>
            <person name="Mori K."/>
        </authorList>
    </citation>
    <scope>NUCLEOTIDE SEQUENCE</scope>
    <source>
        <strain evidence="3">NBRC 110071</strain>
    </source>
</reference>
<organism evidence="3 4">
    <name type="scientific">Litoribrevibacter albus</name>
    <dbReference type="NCBI Taxonomy" id="1473156"/>
    <lineage>
        <taxon>Bacteria</taxon>
        <taxon>Pseudomonadati</taxon>
        <taxon>Pseudomonadota</taxon>
        <taxon>Gammaproteobacteria</taxon>
        <taxon>Oceanospirillales</taxon>
        <taxon>Oceanospirillaceae</taxon>
        <taxon>Litoribrevibacter</taxon>
    </lineage>
</organism>
<dbReference type="SUPFAM" id="SSF46955">
    <property type="entry name" value="Putative DNA-binding domain"/>
    <property type="match status" value="1"/>
</dbReference>
<dbReference type="RefSeq" id="WP_284379328.1">
    <property type="nucleotide sequence ID" value="NZ_BSNM01000003.1"/>
</dbReference>
<dbReference type="PANTHER" id="PTHR30204">
    <property type="entry name" value="REDOX-CYCLING DRUG-SENSING TRANSCRIPTIONAL ACTIVATOR SOXR"/>
    <property type="match status" value="1"/>
</dbReference>
<dbReference type="PROSITE" id="PS50937">
    <property type="entry name" value="HTH_MERR_2"/>
    <property type="match status" value="1"/>
</dbReference>
<dbReference type="Proteomes" id="UP001161389">
    <property type="component" value="Unassembled WGS sequence"/>
</dbReference>
<accession>A0AA37S978</accession>
<name>A0AA37S978_9GAMM</name>
<reference evidence="3" key="1">
    <citation type="journal article" date="2014" name="Int. J. Syst. Evol. Microbiol.">
        <title>Complete genome sequence of Corynebacterium casei LMG S-19264T (=DSM 44701T), isolated from a smear-ripened cheese.</title>
        <authorList>
            <consortium name="US DOE Joint Genome Institute (JGI-PGF)"/>
            <person name="Walter F."/>
            <person name="Albersmeier A."/>
            <person name="Kalinowski J."/>
            <person name="Ruckert C."/>
        </authorList>
    </citation>
    <scope>NUCLEOTIDE SEQUENCE</scope>
    <source>
        <strain evidence="3">NBRC 110071</strain>
    </source>
</reference>
<dbReference type="EMBL" id="BSNM01000003">
    <property type="protein sequence ID" value="GLQ30452.1"/>
    <property type="molecule type" value="Genomic_DNA"/>
</dbReference>
<dbReference type="Gene3D" id="1.10.1660.10">
    <property type="match status" value="1"/>
</dbReference>